<feature type="transmembrane region" description="Helical" evidence="8">
    <location>
        <begin position="300"/>
        <end position="321"/>
    </location>
</feature>
<evidence type="ECO:0000313" key="9">
    <source>
        <dbReference type="EMBL" id="ARR01359.1"/>
    </source>
</evidence>
<feature type="transmembrane region" description="Helical" evidence="8">
    <location>
        <begin position="185"/>
        <end position="204"/>
    </location>
</feature>
<comment type="subcellular location">
    <subcellularLocation>
        <location evidence="1">Cell membrane</location>
        <topology evidence="1">Multi-pass membrane protein</topology>
    </subcellularLocation>
</comment>
<dbReference type="SUPFAM" id="SSF81345">
    <property type="entry name" value="ABC transporter involved in vitamin B12 uptake, BtuC"/>
    <property type="match status" value="1"/>
</dbReference>
<dbReference type="GO" id="GO:0022857">
    <property type="term" value="F:transmembrane transporter activity"/>
    <property type="evidence" value="ECO:0007669"/>
    <property type="project" value="InterPro"/>
</dbReference>
<sequence length="328" mass="35529">MQKAWRTNLFFIALCIFLVIYSLSVGGADISFGDILKLFSDPNSIDEAKKTILLEIRLPRLIMALLIGMLLASSGVIVQSVFLNPLADPYIIGIAASATFGAVIAYFLKLPDIYYGVFAFFVASALSLVIFSLYKKGKSIATLLIIGIAFSSFLGAFTSFATYLIGEDSFKIVAWMMGFLSGATWEKVTILIVPVIFSTMYFYFKRHELNVLLSGDDEAKTLGVNVQKSKKILLIIASLATAFSVAFTGMIGFVGLIIPHTLRLILKTSSNATLIPASLIVGALFLLFCDNLSKSILSPIEIPIGVVTAFFGAPFFLFLAIKQGKASG</sequence>
<dbReference type="RefSeq" id="WP_086298432.1">
    <property type="nucleotide sequence ID" value="NZ_CP018789.1"/>
</dbReference>
<gene>
    <name evidence="9" type="primary">chuB</name>
    <name evidence="9" type="ORF">CSUIS_1581</name>
</gene>
<dbReference type="InterPro" id="IPR037294">
    <property type="entry name" value="ABC_BtuC-like"/>
</dbReference>
<keyword evidence="5 8" id="KW-0812">Transmembrane</keyword>
<evidence type="ECO:0000313" key="10">
    <source>
        <dbReference type="Proteomes" id="UP000194260"/>
    </source>
</evidence>
<reference evidence="10" key="1">
    <citation type="journal article" date="2017" name="Genome Biol. Evol.">
        <title>Comparative Genomic Analysis Identifies a Campylobacter Clade Deficient in Selenium Metabolism.</title>
        <authorList>
            <person name="Miller W.G."/>
            <person name="Yee E."/>
            <person name="Lopes B.S."/>
            <person name="Chapman M.H."/>
            <person name="Huynh S."/>
            <person name="Bono J.L."/>
            <person name="Parker C.T."/>
            <person name="Strachan N.J.C."/>
            <person name="Forbes K.J."/>
        </authorList>
    </citation>
    <scope>NUCLEOTIDE SEQUENCE [LARGE SCALE GENOMIC DNA]</scope>
    <source>
        <strain evidence="10">RM6137</strain>
    </source>
</reference>
<dbReference type="PANTHER" id="PTHR30472:SF25">
    <property type="entry name" value="ABC TRANSPORTER PERMEASE PROTEIN MJ0876-RELATED"/>
    <property type="match status" value="1"/>
</dbReference>
<evidence type="ECO:0000256" key="7">
    <source>
        <dbReference type="ARBA" id="ARBA00023136"/>
    </source>
</evidence>
<organism evidence="9 10">
    <name type="scientific">Campylobacter porcelli</name>
    <dbReference type="NCBI Taxonomy" id="1660073"/>
    <lineage>
        <taxon>Bacteria</taxon>
        <taxon>Pseudomonadati</taxon>
        <taxon>Campylobacterota</taxon>
        <taxon>Epsilonproteobacteria</taxon>
        <taxon>Campylobacterales</taxon>
        <taxon>Campylobacteraceae</taxon>
        <taxon>Campylobacter</taxon>
    </lineage>
</organism>
<dbReference type="Gene3D" id="1.10.3470.10">
    <property type="entry name" value="ABC transporter involved in vitamin B12 uptake, BtuC"/>
    <property type="match status" value="1"/>
</dbReference>
<dbReference type="EMBL" id="CP018789">
    <property type="protein sequence ID" value="ARR01359.1"/>
    <property type="molecule type" value="Genomic_DNA"/>
</dbReference>
<dbReference type="CDD" id="cd06550">
    <property type="entry name" value="TM_ABC_iron-siderophores_like"/>
    <property type="match status" value="1"/>
</dbReference>
<dbReference type="PANTHER" id="PTHR30472">
    <property type="entry name" value="FERRIC ENTEROBACTIN TRANSPORT SYSTEM PERMEASE PROTEIN"/>
    <property type="match status" value="1"/>
</dbReference>
<evidence type="ECO:0000256" key="6">
    <source>
        <dbReference type="ARBA" id="ARBA00022989"/>
    </source>
</evidence>
<comment type="similarity">
    <text evidence="2">Belongs to the binding-protein-dependent transport system permease family. FecCD subfamily.</text>
</comment>
<evidence type="ECO:0000256" key="5">
    <source>
        <dbReference type="ARBA" id="ARBA00022692"/>
    </source>
</evidence>
<keyword evidence="6 8" id="KW-1133">Transmembrane helix</keyword>
<dbReference type="FunFam" id="1.10.3470.10:FF:000001">
    <property type="entry name" value="Vitamin B12 ABC transporter permease BtuC"/>
    <property type="match status" value="1"/>
</dbReference>
<keyword evidence="7 8" id="KW-0472">Membrane</keyword>
<dbReference type="GO" id="GO:0033214">
    <property type="term" value="P:siderophore-iron import into cell"/>
    <property type="evidence" value="ECO:0007669"/>
    <property type="project" value="TreeGrafter"/>
</dbReference>
<feature type="transmembrane region" description="Helical" evidence="8">
    <location>
        <begin position="61"/>
        <end position="83"/>
    </location>
</feature>
<accession>A0A1X9SZ08</accession>
<dbReference type="Pfam" id="PF01032">
    <property type="entry name" value="FecCD"/>
    <property type="match status" value="1"/>
</dbReference>
<feature type="transmembrane region" description="Helical" evidence="8">
    <location>
        <begin position="232"/>
        <end position="258"/>
    </location>
</feature>
<dbReference type="InterPro" id="IPR000522">
    <property type="entry name" value="ABC_transptr_permease_BtuC"/>
</dbReference>
<evidence type="ECO:0000256" key="8">
    <source>
        <dbReference type="SAM" id="Phobius"/>
    </source>
</evidence>
<proteinExistence type="inferred from homology"/>
<feature type="transmembrane region" description="Helical" evidence="8">
    <location>
        <begin position="141"/>
        <end position="165"/>
    </location>
</feature>
<feature type="transmembrane region" description="Helical" evidence="8">
    <location>
        <begin position="270"/>
        <end position="288"/>
    </location>
</feature>
<feature type="transmembrane region" description="Helical" evidence="8">
    <location>
        <begin position="114"/>
        <end position="134"/>
    </location>
</feature>
<evidence type="ECO:0000256" key="3">
    <source>
        <dbReference type="ARBA" id="ARBA00022448"/>
    </source>
</evidence>
<name>A0A1X9SZ08_9BACT</name>
<dbReference type="KEGG" id="camy:CSUIS_1581"/>
<dbReference type="STRING" id="1660073.CSUIS_1581"/>
<keyword evidence="4" id="KW-1003">Cell membrane</keyword>
<feature type="transmembrane region" description="Helical" evidence="8">
    <location>
        <begin position="90"/>
        <end position="108"/>
    </location>
</feature>
<dbReference type="Proteomes" id="UP000194260">
    <property type="component" value="Chromosome"/>
</dbReference>
<evidence type="ECO:0000256" key="2">
    <source>
        <dbReference type="ARBA" id="ARBA00007935"/>
    </source>
</evidence>
<protein>
    <submittedName>
        <fullName evidence="9">Heme ABC transporter ChuBCD, permease protein</fullName>
    </submittedName>
</protein>
<evidence type="ECO:0000256" key="1">
    <source>
        <dbReference type="ARBA" id="ARBA00004651"/>
    </source>
</evidence>
<keyword evidence="3" id="KW-0813">Transport</keyword>
<dbReference type="GO" id="GO:0005886">
    <property type="term" value="C:plasma membrane"/>
    <property type="evidence" value="ECO:0007669"/>
    <property type="project" value="UniProtKB-SubCell"/>
</dbReference>
<dbReference type="AlphaFoldDB" id="A0A1X9SZ08"/>
<evidence type="ECO:0000256" key="4">
    <source>
        <dbReference type="ARBA" id="ARBA00022475"/>
    </source>
</evidence>